<reference evidence="6 7" key="1">
    <citation type="submission" date="2020-02" db="EMBL/GenBank/DDBJ databases">
        <title>Draft genome sequence of Haematococcus lacustris strain NIES-144.</title>
        <authorList>
            <person name="Morimoto D."/>
            <person name="Nakagawa S."/>
            <person name="Yoshida T."/>
            <person name="Sawayama S."/>
        </authorList>
    </citation>
    <scope>NUCLEOTIDE SEQUENCE [LARGE SCALE GENOMIC DNA]</scope>
    <source>
        <strain evidence="6 7">NIES-144</strain>
    </source>
</reference>
<keyword evidence="6" id="KW-0418">Kinase</keyword>
<evidence type="ECO:0000256" key="2">
    <source>
        <dbReference type="ARBA" id="ARBA00022840"/>
    </source>
</evidence>
<dbReference type="SMART" id="SM00220">
    <property type="entry name" value="S_TKc"/>
    <property type="match status" value="1"/>
</dbReference>
<dbReference type="EMBL" id="BLLF01000537">
    <property type="protein sequence ID" value="GFH12762.1"/>
    <property type="molecule type" value="Genomic_DNA"/>
</dbReference>
<proteinExistence type="predicted"/>
<dbReference type="GO" id="GO:0005524">
    <property type="term" value="F:ATP binding"/>
    <property type="evidence" value="ECO:0007669"/>
    <property type="project" value="UniProtKB-UniRule"/>
</dbReference>
<dbReference type="GO" id="GO:0004672">
    <property type="term" value="F:protein kinase activity"/>
    <property type="evidence" value="ECO:0007669"/>
    <property type="project" value="InterPro"/>
</dbReference>
<dbReference type="Proteomes" id="UP000485058">
    <property type="component" value="Unassembled WGS sequence"/>
</dbReference>
<dbReference type="AlphaFoldDB" id="A0A699ZBB0"/>
<keyword evidence="7" id="KW-1185">Reference proteome</keyword>
<evidence type="ECO:0000256" key="1">
    <source>
        <dbReference type="ARBA" id="ARBA00022741"/>
    </source>
</evidence>
<dbReference type="FunFam" id="3.30.200.20:FF:000042">
    <property type="entry name" value="Aurora kinase A"/>
    <property type="match status" value="1"/>
</dbReference>
<evidence type="ECO:0000259" key="5">
    <source>
        <dbReference type="PROSITE" id="PS50011"/>
    </source>
</evidence>
<feature type="domain" description="Protein kinase" evidence="5">
    <location>
        <begin position="95"/>
        <end position="216"/>
    </location>
</feature>
<name>A0A699ZBB0_HAELA</name>
<dbReference type="PANTHER" id="PTHR24347">
    <property type="entry name" value="SERINE/THREONINE-PROTEIN KINASE"/>
    <property type="match status" value="1"/>
</dbReference>
<dbReference type="InterPro" id="IPR017441">
    <property type="entry name" value="Protein_kinase_ATP_BS"/>
</dbReference>
<evidence type="ECO:0000313" key="7">
    <source>
        <dbReference type="Proteomes" id="UP000485058"/>
    </source>
</evidence>
<keyword evidence="1 3" id="KW-0547">Nucleotide-binding</keyword>
<organism evidence="6 7">
    <name type="scientific">Haematococcus lacustris</name>
    <name type="common">Green alga</name>
    <name type="synonym">Haematococcus pluvialis</name>
    <dbReference type="NCBI Taxonomy" id="44745"/>
    <lineage>
        <taxon>Eukaryota</taxon>
        <taxon>Viridiplantae</taxon>
        <taxon>Chlorophyta</taxon>
        <taxon>core chlorophytes</taxon>
        <taxon>Chlorophyceae</taxon>
        <taxon>CS clade</taxon>
        <taxon>Chlamydomonadales</taxon>
        <taxon>Haematococcaceae</taxon>
        <taxon>Haematococcus</taxon>
    </lineage>
</organism>
<gene>
    <name evidence="6" type="ORF">HaLaN_08508</name>
</gene>
<evidence type="ECO:0000256" key="4">
    <source>
        <dbReference type="SAM" id="MobiDB-lite"/>
    </source>
</evidence>
<sequence length="216" mass="23955">MTTIDTAAHCPLASSAVPPDVAIGRMSPLKPSAPPLIIAGCEDVTEGQVRESGNINTETFPGAPKLGSLPTVRDEPSKYPITRKLRTDRKVRELYRLGKTLGTGGFSVVRLAIDRQTHAEYACKIMSLPFVGQQVGENESTREDIFKEIDILCALNHENVIFLKEYFEEDNKVYLITEMLTGGELLEAVLSRGTYTEHEARCCFVQLLRGIQYLHS</sequence>
<keyword evidence="6" id="KW-0808">Transferase</keyword>
<evidence type="ECO:0000256" key="3">
    <source>
        <dbReference type="PROSITE-ProRule" id="PRU10141"/>
    </source>
</evidence>
<evidence type="ECO:0000313" key="6">
    <source>
        <dbReference type="EMBL" id="GFH12762.1"/>
    </source>
</evidence>
<feature type="binding site" evidence="3">
    <location>
        <position position="124"/>
    </location>
    <ligand>
        <name>ATP</name>
        <dbReference type="ChEBI" id="CHEBI:30616"/>
    </ligand>
</feature>
<dbReference type="Gene3D" id="1.10.510.10">
    <property type="entry name" value="Transferase(Phosphotransferase) domain 1"/>
    <property type="match status" value="1"/>
</dbReference>
<dbReference type="Pfam" id="PF00069">
    <property type="entry name" value="Pkinase"/>
    <property type="match status" value="1"/>
</dbReference>
<dbReference type="PROSITE" id="PS00107">
    <property type="entry name" value="PROTEIN_KINASE_ATP"/>
    <property type="match status" value="1"/>
</dbReference>
<feature type="non-terminal residue" evidence="6">
    <location>
        <position position="216"/>
    </location>
</feature>
<dbReference type="InterPro" id="IPR011009">
    <property type="entry name" value="Kinase-like_dom_sf"/>
</dbReference>
<comment type="caution">
    <text evidence="6">The sequence shown here is derived from an EMBL/GenBank/DDBJ whole genome shotgun (WGS) entry which is preliminary data.</text>
</comment>
<feature type="region of interest" description="Disordered" evidence="4">
    <location>
        <begin position="54"/>
        <end position="73"/>
    </location>
</feature>
<accession>A0A699ZBB0</accession>
<dbReference type="InterPro" id="IPR000719">
    <property type="entry name" value="Prot_kinase_dom"/>
</dbReference>
<dbReference type="PROSITE" id="PS50011">
    <property type="entry name" value="PROTEIN_KINASE_DOM"/>
    <property type="match status" value="1"/>
</dbReference>
<keyword evidence="2 3" id="KW-0067">ATP-binding</keyword>
<protein>
    <submittedName>
        <fullName evidence="6">Protein kinase domain-containing protein</fullName>
    </submittedName>
</protein>
<dbReference type="SUPFAM" id="SSF56112">
    <property type="entry name" value="Protein kinase-like (PK-like)"/>
    <property type="match status" value="1"/>
</dbReference>